<evidence type="ECO:0000313" key="3">
    <source>
        <dbReference type="Proteomes" id="UP001499884"/>
    </source>
</evidence>
<accession>A0ABP7ENA1</accession>
<reference evidence="3" key="1">
    <citation type="journal article" date="2019" name="Int. J. Syst. Evol. Microbiol.">
        <title>The Global Catalogue of Microorganisms (GCM) 10K type strain sequencing project: providing services to taxonomists for standard genome sequencing and annotation.</title>
        <authorList>
            <consortium name="The Broad Institute Genomics Platform"/>
            <consortium name="The Broad Institute Genome Sequencing Center for Infectious Disease"/>
            <person name="Wu L."/>
            <person name="Ma J."/>
        </authorList>
    </citation>
    <scope>NUCLEOTIDE SEQUENCE [LARGE SCALE GENOMIC DNA]</scope>
    <source>
        <strain evidence="3">JCM 30846</strain>
    </source>
</reference>
<protein>
    <submittedName>
        <fullName evidence="2">Uncharacterized protein</fullName>
    </submittedName>
</protein>
<dbReference type="Proteomes" id="UP001499884">
    <property type="component" value="Unassembled WGS sequence"/>
</dbReference>
<gene>
    <name evidence="2" type="ORF">GCM10023082_19420</name>
</gene>
<evidence type="ECO:0000313" key="2">
    <source>
        <dbReference type="EMBL" id="GAA3721819.1"/>
    </source>
</evidence>
<dbReference type="EMBL" id="BAABEP010000009">
    <property type="protein sequence ID" value="GAA3721819.1"/>
    <property type="molecule type" value="Genomic_DNA"/>
</dbReference>
<organism evidence="2 3">
    <name type="scientific">Streptomyces tremellae</name>
    <dbReference type="NCBI Taxonomy" id="1124239"/>
    <lineage>
        <taxon>Bacteria</taxon>
        <taxon>Bacillati</taxon>
        <taxon>Actinomycetota</taxon>
        <taxon>Actinomycetes</taxon>
        <taxon>Kitasatosporales</taxon>
        <taxon>Streptomycetaceae</taxon>
        <taxon>Streptomyces</taxon>
    </lineage>
</organism>
<keyword evidence="3" id="KW-1185">Reference proteome</keyword>
<feature type="region of interest" description="Disordered" evidence="1">
    <location>
        <begin position="1"/>
        <end position="81"/>
    </location>
</feature>
<evidence type="ECO:0000256" key="1">
    <source>
        <dbReference type="SAM" id="MobiDB-lite"/>
    </source>
</evidence>
<proteinExistence type="predicted"/>
<sequence>MVTPSCLLTPRGEPRPSAGSPAADERPATEDFTPPGPPGETTRHREQDNTMWHTLSADDCDHERAGWSGKMRCRTCGQTQG</sequence>
<name>A0ABP7ENA1_9ACTN</name>
<comment type="caution">
    <text evidence="2">The sequence shown here is derived from an EMBL/GenBank/DDBJ whole genome shotgun (WGS) entry which is preliminary data.</text>
</comment>